<dbReference type="GO" id="GO:0003700">
    <property type="term" value="F:DNA-binding transcription factor activity"/>
    <property type="evidence" value="ECO:0007669"/>
    <property type="project" value="InterPro"/>
</dbReference>
<dbReference type="CDD" id="cd07377">
    <property type="entry name" value="WHTH_GntR"/>
    <property type="match status" value="1"/>
</dbReference>
<dbReference type="InterPro" id="IPR036388">
    <property type="entry name" value="WH-like_DNA-bd_sf"/>
</dbReference>
<dbReference type="Proteomes" id="UP000539372">
    <property type="component" value="Unassembled WGS sequence"/>
</dbReference>
<gene>
    <name evidence="8" type="ORF">HH303_09970</name>
</gene>
<proteinExistence type="inferred from homology"/>
<dbReference type="Gene3D" id="1.10.10.10">
    <property type="entry name" value="Winged helix-like DNA-binding domain superfamily/Winged helix DNA-binding domain"/>
    <property type="match status" value="1"/>
</dbReference>
<keyword evidence="4" id="KW-0238">DNA-binding</keyword>
<evidence type="ECO:0000256" key="1">
    <source>
        <dbReference type="ARBA" id="ARBA00005384"/>
    </source>
</evidence>
<dbReference type="Gene3D" id="3.40.640.10">
    <property type="entry name" value="Type I PLP-dependent aspartate aminotransferase-like (Major domain)"/>
    <property type="match status" value="1"/>
</dbReference>
<dbReference type="PROSITE" id="PS50949">
    <property type="entry name" value="HTH_GNTR"/>
    <property type="match status" value="1"/>
</dbReference>
<name>A0A7Y0E050_9PROT</name>
<protein>
    <submittedName>
        <fullName evidence="8">PLP-dependent aminotransferase family protein</fullName>
    </submittedName>
</protein>
<dbReference type="PRINTS" id="PR00035">
    <property type="entry name" value="HTHGNTR"/>
</dbReference>
<keyword evidence="5" id="KW-0804">Transcription</keyword>
<dbReference type="InterPro" id="IPR051446">
    <property type="entry name" value="HTH_trans_reg/aminotransferase"/>
</dbReference>
<dbReference type="CDD" id="cd00609">
    <property type="entry name" value="AAT_like"/>
    <property type="match status" value="1"/>
</dbReference>
<reference evidence="8 9" key="1">
    <citation type="submission" date="2020-04" db="EMBL/GenBank/DDBJ databases">
        <title>Rhodospirillaceae bacterium KN72 isolated from deep sea.</title>
        <authorList>
            <person name="Zhang D.-C."/>
        </authorList>
    </citation>
    <scope>NUCLEOTIDE SEQUENCE [LARGE SCALE GENOMIC DNA]</scope>
    <source>
        <strain evidence="8 9">KN72</strain>
    </source>
</reference>
<comment type="caution">
    <text evidence="8">The sequence shown here is derived from an EMBL/GenBank/DDBJ whole genome shotgun (WGS) entry which is preliminary data.</text>
</comment>
<dbReference type="SUPFAM" id="SSF53383">
    <property type="entry name" value="PLP-dependent transferases"/>
    <property type="match status" value="1"/>
</dbReference>
<feature type="domain" description="HTH gntR-type" evidence="7">
    <location>
        <begin position="21"/>
        <end position="89"/>
    </location>
</feature>
<keyword evidence="3" id="KW-0805">Transcription regulation</keyword>
<organism evidence="8 9">
    <name type="scientific">Pacificispira spongiicola</name>
    <dbReference type="NCBI Taxonomy" id="2729598"/>
    <lineage>
        <taxon>Bacteria</taxon>
        <taxon>Pseudomonadati</taxon>
        <taxon>Pseudomonadota</taxon>
        <taxon>Alphaproteobacteria</taxon>
        <taxon>Rhodospirillales</taxon>
        <taxon>Rhodospirillaceae</taxon>
        <taxon>Pacificispira</taxon>
    </lineage>
</organism>
<dbReference type="SUPFAM" id="SSF46785">
    <property type="entry name" value="Winged helix' DNA-binding domain"/>
    <property type="match status" value="1"/>
</dbReference>
<dbReference type="AlphaFoldDB" id="A0A7Y0E050"/>
<keyword evidence="9" id="KW-1185">Reference proteome</keyword>
<dbReference type="InterPro" id="IPR015421">
    <property type="entry name" value="PyrdxlP-dep_Trfase_major"/>
</dbReference>
<evidence type="ECO:0000259" key="7">
    <source>
        <dbReference type="PROSITE" id="PS50949"/>
    </source>
</evidence>
<dbReference type="GO" id="GO:0008483">
    <property type="term" value="F:transaminase activity"/>
    <property type="evidence" value="ECO:0007669"/>
    <property type="project" value="UniProtKB-KW"/>
</dbReference>
<evidence type="ECO:0000256" key="4">
    <source>
        <dbReference type="ARBA" id="ARBA00023125"/>
    </source>
</evidence>
<evidence type="ECO:0000256" key="6">
    <source>
        <dbReference type="SAM" id="MobiDB-lite"/>
    </source>
</evidence>
<dbReference type="InterPro" id="IPR015424">
    <property type="entry name" value="PyrdxlP-dep_Trfase"/>
</dbReference>
<evidence type="ECO:0000256" key="5">
    <source>
        <dbReference type="ARBA" id="ARBA00023163"/>
    </source>
</evidence>
<keyword evidence="2" id="KW-0663">Pyridoxal phosphate</keyword>
<dbReference type="EMBL" id="JABBNT010000003">
    <property type="protein sequence ID" value="NMM44803.1"/>
    <property type="molecule type" value="Genomic_DNA"/>
</dbReference>
<comment type="similarity">
    <text evidence="1">In the C-terminal section; belongs to the class-I pyridoxal-phosphate-dependent aminotransferase family.</text>
</comment>
<dbReference type="SMART" id="SM00345">
    <property type="entry name" value="HTH_GNTR"/>
    <property type="match status" value="1"/>
</dbReference>
<dbReference type="GO" id="GO:0003677">
    <property type="term" value="F:DNA binding"/>
    <property type="evidence" value="ECO:0007669"/>
    <property type="project" value="UniProtKB-KW"/>
</dbReference>
<dbReference type="RefSeq" id="WP_169625196.1">
    <property type="nucleotide sequence ID" value="NZ_JABBNT010000003.1"/>
</dbReference>
<dbReference type="InterPro" id="IPR000524">
    <property type="entry name" value="Tscrpt_reg_HTH_GntR"/>
</dbReference>
<evidence type="ECO:0000313" key="8">
    <source>
        <dbReference type="EMBL" id="NMM44803.1"/>
    </source>
</evidence>
<dbReference type="GO" id="GO:0030170">
    <property type="term" value="F:pyridoxal phosphate binding"/>
    <property type="evidence" value="ECO:0007669"/>
    <property type="project" value="InterPro"/>
</dbReference>
<dbReference type="InterPro" id="IPR036390">
    <property type="entry name" value="WH_DNA-bd_sf"/>
</dbReference>
<keyword evidence="8" id="KW-0032">Aminotransferase</keyword>
<dbReference type="InterPro" id="IPR004839">
    <property type="entry name" value="Aminotransferase_I/II_large"/>
</dbReference>
<evidence type="ECO:0000256" key="3">
    <source>
        <dbReference type="ARBA" id="ARBA00023015"/>
    </source>
</evidence>
<sequence>MARRVSDGAVLPLALDRDSAEPLHRQLYDQLRELILDGRLTAGSRLPSSRTLAKELAISRNTVTAAFDQLFAEGYLSGKVGAGSFVSDELPEESLSMGPSQMPDSPAPSPRRQGLSRRGARLAALHGTRSSRRATAFAIGLPDLDGFPFDVWSRLMTKAWRRPPRDLLANAEPAGYLPLRRAIVDYLRTARGVRCEPEQVIIVAGVQQAIALACHVLLDEGDTALMEDPGYLGMRGALLGAGVHIATAPVDEEGFDIDAGEAVAPDARLVCVAPSHQYPIGVTMSLARRLRLLDWAQRHDGWVLEDDYDSEYRYVGRPLSALQGLDRDGRVVYAGTFSKVMFPTLRIGYLVVPPDLAAPFRQARAALDDHPSSIAQPALAAFIEEGHFAAHLRRMRRLYAERREALAAALTGRYGSAIDLAPSEAGMHLLAHLSPDLAPGLSDRDIQARAAEEGVTVSALSAYYAAPTDARGLLLGFSAVPVENMPAALDKLSRVLTP</sequence>
<evidence type="ECO:0000313" key="9">
    <source>
        <dbReference type="Proteomes" id="UP000539372"/>
    </source>
</evidence>
<dbReference type="PANTHER" id="PTHR46577">
    <property type="entry name" value="HTH-TYPE TRANSCRIPTIONAL REGULATORY PROTEIN GABR"/>
    <property type="match status" value="1"/>
</dbReference>
<dbReference type="Pfam" id="PF00155">
    <property type="entry name" value="Aminotran_1_2"/>
    <property type="match status" value="1"/>
</dbReference>
<dbReference type="PANTHER" id="PTHR46577:SF1">
    <property type="entry name" value="HTH-TYPE TRANSCRIPTIONAL REGULATORY PROTEIN GABR"/>
    <property type="match status" value="1"/>
</dbReference>
<dbReference type="Pfam" id="PF00392">
    <property type="entry name" value="GntR"/>
    <property type="match status" value="1"/>
</dbReference>
<accession>A0A7Y0E050</accession>
<feature type="region of interest" description="Disordered" evidence="6">
    <location>
        <begin position="90"/>
        <end position="119"/>
    </location>
</feature>
<keyword evidence="8" id="KW-0808">Transferase</keyword>
<evidence type="ECO:0000256" key="2">
    <source>
        <dbReference type="ARBA" id="ARBA00022898"/>
    </source>
</evidence>